<evidence type="ECO:0000256" key="3">
    <source>
        <dbReference type="ARBA" id="ARBA00007686"/>
    </source>
</evidence>
<dbReference type="Gene3D" id="3.40.50.10950">
    <property type="match status" value="1"/>
</dbReference>
<comment type="similarity">
    <text evidence="3">In the N-terminal section; belongs to the malic enzymes family.</text>
</comment>
<evidence type="ECO:0000256" key="11">
    <source>
        <dbReference type="SAM" id="MobiDB-lite"/>
    </source>
</evidence>
<evidence type="ECO:0000256" key="6">
    <source>
        <dbReference type="ARBA" id="ARBA00023002"/>
    </source>
</evidence>
<dbReference type="GO" id="GO:0004470">
    <property type="term" value="F:malic enzyme activity"/>
    <property type="evidence" value="ECO:0007669"/>
    <property type="project" value="InterPro"/>
</dbReference>
<dbReference type="GO" id="GO:0006108">
    <property type="term" value="P:malate metabolic process"/>
    <property type="evidence" value="ECO:0007669"/>
    <property type="project" value="InterPro"/>
</dbReference>
<evidence type="ECO:0000256" key="10">
    <source>
        <dbReference type="PIRSR" id="PIRSR036684-3"/>
    </source>
</evidence>
<dbReference type="InterPro" id="IPR012188">
    <property type="entry name" value="ME_PTA"/>
</dbReference>
<dbReference type="InterPro" id="IPR042112">
    <property type="entry name" value="P_AcTrfase_dom2"/>
</dbReference>
<dbReference type="Gene3D" id="3.40.50.10750">
    <property type="entry name" value="Isocitrate/Isopropylmalate dehydrogenase-like"/>
    <property type="match status" value="1"/>
</dbReference>
<dbReference type="SUPFAM" id="SSF53223">
    <property type="entry name" value="Aminoacid dehydrogenase-like, N-terminal domain"/>
    <property type="match status" value="1"/>
</dbReference>
<dbReference type="Pfam" id="PF00390">
    <property type="entry name" value="malic"/>
    <property type="match status" value="1"/>
</dbReference>
<organism evidence="14 15">
    <name type="scientific">Iodidimonas nitroreducens</name>
    <dbReference type="NCBI Taxonomy" id="1236968"/>
    <lineage>
        <taxon>Bacteria</taxon>
        <taxon>Pseudomonadati</taxon>
        <taxon>Pseudomonadota</taxon>
        <taxon>Alphaproteobacteria</taxon>
        <taxon>Iodidimonadales</taxon>
        <taxon>Iodidimonadaceae</taxon>
        <taxon>Iodidimonas</taxon>
    </lineage>
</organism>
<gene>
    <name evidence="14" type="ORF">JCM17846_01880</name>
</gene>
<dbReference type="InterPro" id="IPR051674">
    <property type="entry name" value="Malate_Decarboxylase"/>
</dbReference>
<name>A0A5A7N658_9PROT</name>
<evidence type="ECO:0000256" key="8">
    <source>
        <dbReference type="PIRSR" id="PIRSR036684-1"/>
    </source>
</evidence>
<dbReference type="CDD" id="cd05311">
    <property type="entry name" value="NAD_bind_2_malic_enz"/>
    <property type="match status" value="1"/>
</dbReference>
<dbReference type="InterPro" id="IPR042113">
    <property type="entry name" value="P_AcTrfase_dom1"/>
</dbReference>
<feature type="binding site" evidence="9">
    <location>
        <position position="156"/>
    </location>
    <ligand>
        <name>a divalent metal cation</name>
        <dbReference type="ChEBI" id="CHEBI:60240"/>
    </ligand>
</feature>
<dbReference type="FunFam" id="3.40.50.10380:FF:000003">
    <property type="entry name" value="NADP-dependent malic enzyme"/>
    <property type="match status" value="1"/>
</dbReference>
<keyword evidence="5 9" id="KW-0479">Metal-binding</keyword>
<dbReference type="InterPro" id="IPR046346">
    <property type="entry name" value="Aminoacid_DH-like_N_sf"/>
</dbReference>
<dbReference type="Gene3D" id="3.40.50.10380">
    <property type="entry name" value="Malic enzyme, N-terminal domain"/>
    <property type="match status" value="1"/>
</dbReference>
<comment type="similarity">
    <text evidence="4">In the C-terminal section; belongs to the phosphate acetyltransferase and butyryltransferase family.</text>
</comment>
<dbReference type="Pfam" id="PF01515">
    <property type="entry name" value="PTA_PTB"/>
    <property type="match status" value="1"/>
</dbReference>
<dbReference type="PANTHER" id="PTHR43237">
    <property type="entry name" value="NADP-DEPENDENT MALIC ENZYME"/>
    <property type="match status" value="1"/>
</dbReference>
<dbReference type="GO" id="GO:0046872">
    <property type="term" value="F:metal ion binding"/>
    <property type="evidence" value="ECO:0007669"/>
    <property type="project" value="UniProtKB-KW"/>
</dbReference>
<evidence type="ECO:0000256" key="1">
    <source>
        <dbReference type="ARBA" id="ARBA00001936"/>
    </source>
</evidence>
<dbReference type="EMBL" id="BKCN01000001">
    <property type="protein sequence ID" value="GER02506.1"/>
    <property type="molecule type" value="Genomic_DNA"/>
</dbReference>
<feature type="binding site" evidence="10">
    <location>
        <position position="181"/>
    </location>
    <ligand>
        <name>a divalent metal cation</name>
        <dbReference type="ChEBI" id="CHEBI:60240"/>
    </ligand>
</feature>
<dbReference type="InterPro" id="IPR012301">
    <property type="entry name" value="Malic_N_dom"/>
</dbReference>
<dbReference type="SMART" id="SM01274">
    <property type="entry name" value="malic"/>
    <property type="match status" value="1"/>
</dbReference>
<dbReference type="GO" id="GO:0051287">
    <property type="term" value="F:NAD binding"/>
    <property type="evidence" value="ECO:0007669"/>
    <property type="project" value="InterPro"/>
</dbReference>
<dbReference type="SUPFAM" id="SSF53659">
    <property type="entry name" value="Isocitrate/Isopropylmalate dehydrogenase-like"/>
    <property type="match status" value="1"/>
</dbReference>
<dbReference type="Gene3D" id="3.40.50.720">
    <property type="entry name" value="NAD(P)-binding Rossmann-like Domain"/>
    <property type="match status" value="1"/>
</dbReference>
<feature type="binding site" evidence="9">
    <location>
        <position position="155"/>
    </location>
    <ligand>
        <name>a divalent metal cation</name>
        <dbReference type="ChEBI" id="CHEBI:60240"/>
    </ligand>
</feature>
<feature type="region of interest" description="Disordered" evidence="11">
    <location>
        <begin position="1"/>
        <end position="23"/>
    </location>
</feature>
<feature type="binding site" evidence="10">
    <location>
        <begin position="95"/>
        <end position="102"/>
    </location>
    <ligand>
        <name>NADP(+)</name>
        <dbReference type="ChEBI" id="CHEBI:58349"/>
    </ligand>
</feature>
<dbReference type="InterPro" id="IPR002505">
    <property type="entry name" value="PTA_PTB"/>
</dbReference>
<evidence type="ECO:0000259" key="12">
    <source>
        <dbReference type="SMART" id="SM00919"/>
    </source>
</evidence>
<reference evidence="14 15" key="1">
    <citation type="submission" date="2019-09" db="EMBL/GenBank/DDBJ databases">
        <title>NBRP : Genome information of microbial organism related human and environment.</title>
        <authorList>
            <person name="Hattori M."/>
            <person name="Oshima K."/>
            <person name="Inaba H."/>
            <person name="Suda W."/>
            <person name="Sakamoto M."/>
            <person name="Iino T."/>
            <person name="Kitahara M."/>
            <person name="Oshida Y."/>
            <person name="Iida T."/>
            <person name="Kudo T."/>
            <person name="Itoh T."/>
            <person name="Ohkuma M."/>
        </authorList>
    </citation>
    <scope>NUCLEOTIDE SEQUENCE [LARGE SCALE GENOMIC DNA]</scope>
    <source>
        <strain evidence="14 15">Q-1</strain>
    </source>
</reference>
<keyword evidence="15" id="KW-1185">Reference proteome</keyword>
<feature type="domain" description="Malic enzyme NAD-binding" evidence="12">
    <location>
        <begin position="182"/>
        <end position="419"/>
    </location>
</feature>
<dbReference type="InterPro" id="IPR037062">
    <property type="entry name" value="Malic_N_dom_sf"/>
</dbReference>
<dbReference type="Pfam" id="PF03949">
    <property type="entry name" value="Malic_M"/>
    <property type="match status" value="1"/>
</dbReference>
<proteinExistence type="inferred from homology"/>
<dbReference type="GO" id="GO:0016616">
    <property type="term" value="F:oxidoreductase activity, acting on the CH-OH group of donors, NAD or NADP as acceptor"/>
    <property type="evidence" value="ECO:0007669"/>
    <property type="project" value="InterPro"/>
</dbReference>
<evidence type="ECO:0000256" key="2">
    <source>
        <dbReference type="ARBA" id="ARBA00001946"/>
    </source>
</evidence>
<sequence length="770" mass="83366">MTDTPPKSPASKTAESKSTESRFTDREALRFHAFPTAGKIEITPTKPMATQRDLSLAYSPGVAAPVKAIAENPDCIFDYTARGNLVAVISNGSAILGLGNLGAAASKPVMEGKAVLFKRFADIDAIDIELNSSDVDAIVSAVTLMEPTFGGINLEDIGAPACFIIEQRLREAMDIPVFHDDQHGTAIITGAGFINALFLTDRDIKDVRVVMNGAGAASIACAELIKAMGVPHDHLIMCDSKGVIHTNREDSLNQWKSAHAVDTPLRTLAEAMEGADVFIGLSVEGAVNAEMVKSMAPKPIIFAMANPNPEISPEEVATIRDDAIMATGRSDYPNQVNNVLGFPYIFRGALDVRARTINDEMKIAAAHALAELARTDVPEEVAAAYSGRKHSFGPEYIIPAPFDPRLMEFVPPRVAQAAMDSGVARKPIEDMAAYRRQVSNRLNPTIGLLGEMFDMLTDHNKRVIFAEGEEDRMVRAAMGFQSGGYGQAILIGYEDVVARKLRDMGANPDDYDIRSAATSSRNADYTEWLYGRLQRKGYLKRDAQRLVNRDRNAFSACMLAHGDADAMVTGLTRNYYQAIENIQLVIDPKAGVAPFGLTIVMSRDRTVFIADTVMNERPTGSELADIAQNAAAAVRHLGHEPRAAMLSFSNFGQPMREKADHVREAVAILEQRDVNFEFEGDMAPDTALNPDLLKLYPFARLSGPANLLVMPALHSANISTKLVGALGGARVIGPILWGFDRSIQVVRMGSHTSDVLNMAALAAVGSIKRD</sequence>
<evidence type="ECO:0000313" key="14">
    <source>
        <dbReference type="EMBL" id="GER02506.1"/>
    </source>
</evidence>
<protein>
    <submittedName>
        <fullName evidence="14">Malic enzyme</fullName>
    </submittedName>
</protein>
<evidence type="ECO:0000313" key="15">
    <source>
        <dbReference type="Proteomes" id="UP000324996"/>
    </source>
</evidence>
<feature type="binding site" evidence="10">
    <location>
        <position position="306"/>
    </location>
    <ligand>
        <name>a divalent metal cation</name>
        <dbReference type="ChEBI" id="CHEBI:60240"/>
    </ligand>
</feature>
<comment type="caution">
    <text evidence="14">The sequence shown here is derived from an EMBL/GenBank/DDBJ whole genome shotgun (WGS) entry which is preliminary data.</text>
</comment>
<dbReference type="InterPro" id="IPR012302">
    <property type="entry name" value="Malic_NAD-bd"/>
</dbReference>
<feature type="active site" description="Proton acceptor" evidence="8">
    <location>
        <position position="113"/>
    </location>
</feature>
<dbReference type="SMART" id="SM00919">
    <property type="entry name" value="Malic_M"/>
    <property type="match status" value="1"/>
</dbReference>
<dbReference type="FunFam" id="3.40.50.720:FF:000095">
    <property type="entry name" value="NADP-dependent malic enzyme"/>
    <property type="match status" value="1"/>
</dbReference>
<feature type="compositionally biased region" description="Polar residues" evidence="11">
    <location>
        <begin position="1"/>
        <end position="13"/>
    </location>
</feature>
<dbReference type="PANTHER" id="PTHR43237:SF4">
    <property type="entry name" value="NADP-DEPENDENT MALIC ENZYME"/>
    <property type="match status" value="1"/>
</dbReference>
<dbReference type="AlphaFoldDB" id="A0A5A7N658"/>
<feature type="domain" description="Malic enzyme N-terminal" evidence="13">
    <location>
        <begin position="37"/>
        <end position="170"/>
    </location>
</feature>
<comment type="cofactor">
    <cofactor evidence="1">
        <name>Mn(2+)</name>
        <dbReference type="ChEBI" id="CHEBI:29035"/>
    </cofactor>
</comment>
<evidence type="ECO:0000259" key="13">
    <source>
        <dbReference type="SMART" id="SM01274"/>
    </source>
</evidence>
<keyword evidence="7" id="KW-0511">Multifunctional enzyme</keyword>
<evidence type="ECO:0000256" key="9">
    <source>
        <dbReference type="PIRSR" id="PIRSR036684-2"/>
    </source>
</evidence>
<dbReference type="InterPro" id="IPR045213">
    <property type="entry name" value="Malic_NAD-bd_bact_type"/>
</dbReference>
<dbReference type="RefSeq" id="WP_081837348.1">
    <property type="nucleotide sequence ID" value="NZ_BKCN01000001.1"/>
</dbReference>
<keyword evidence="6" id="KW-0560">Oxidoreductase</keyword>
<feature type="compositionally biased region" description="Basic and acidic residues" evidence="11">
    <location>
        <begin position="14"/>
        <end position="23"/>
    </location>
</feature>
<keyword evidence="10" id="KW-0521">NADP</keyword>
<evidence type="ECO:0000256" key="4">
    <source>
        <dbReference type="ARBA" id="ARBA00008756"/>
    </source>
</evidence>
<dbReference type="InterPro" id="IPR036291">
    <property type="entry name" value="NAD(P)-bd_dom_sf"/>
</dbReference>
<evidence type="ECO:0000256" key="5">
    <source>
        <dbReference type="ARBA" id="ARBA00022723"/>
    </source>
</evidence>
<dbReference type="PIRSF" id="PIRSF036684">
    <property type="entry name" value="ME_PTA"/>
    <property type="match status" value="1"/>
</dbReference>
<dbReference type="Proteomes" id="UP000324996">
    <property type="component" value="Unassembled WGS sequence"/>
</dbReference>
<dbReference type="GO" id="GO:0016746">
    <property type="term" value="F:acyltransferase activity"/>
    <property type="evidence" value="ECO:0007669"/>
    <property type="project" value="InterPro"/>
</dbReference>
<accession>A0A5A7N658</accession>
<evidence type="ECO:0000256" key="7">
    <source>
        <dbReference type="ARBA" id="ARBA00023268"/>
    </source>
</evidence>
<dbReference type="SUPFAM" id="SSF51735">
    <property type="entry name" value="NAD(P)-binding Rossmann-fold domains"/>
    <property type="match status" value="1"/>
</dbReference>
<comment type="cofactor">
    <cofactor evidence="2">
        <name>Mg(2+)</name>
        <dbReference type="ChEBI" id="CHEBI:18420"/>
    </cofactor>
</comment>